<evidence type="ECO:0000313" key="2">
    <source>
        <dbReference type="EMBL" id="KAF8666099.1"/>
    </source>
</evidence>
<organism evidence="2 3">
    <name type="scientific">Digitaria exilis</name>
    <dbReference type="NCBI Taxonomy" id="1010633"/>
    <lineage>
        <taxon>Eukaryota</taxon>
        <taxon>Viridiplantae</taxon>
        <taxon>Streptophyta</taxon>
        <taxon>Embryophyta</taxon>
        <taxon>Tracheophyta</taxon>
        <taxon>Spermatophyta</taxon>
        <taxon>Magnoliopsida</taxon>
        <taxon>Liliopsida</taxon>
        <taxon>Poales</taxon>
        <taxon>Poaceae</taxon>
        <taxon>PACMAD clade</taxon>
        <taxon>Panicoideae</taxon>
        <taxon>Panicodae</taxon>
        <taxon>Paniceae</taxon>
        <taxon>Anthephorinae</taxon>
        <taxon>Digitaria</taxon>
    </lineage>
</organism>
<evidence type="ECO:0000256" key="1">
    <source>
        <dbReference type="SAM" id="MobiDB-lite"/>
    </source>
</evidence>
<comment type="caution">
    <text evidence="2">The sequence shown here is derived from an EMBL/GenBank/DDBJ whole genome shotgun (WGS) entry which is preliminary data.</text>
</comment>
<reference evidence="2" key="1">
    <citation type="submission" date="2020-07" db="EMBL/GenBank/DDBJ databases">
        <title>Genome sequence and genetic diversity analysis of an under-domesticated orphan crop, white fonio (Digitaria exilis).</title>
        <authorList>
            <person name="Bennetzen J.L."/>
            <person name="Chen S."/>
            <person name="Ma X."/>
            <person name="Wang X."/>
            <person name="Yssel A.E.J."/>
            <person name="Chaluvadi S.R."/>
            <person name="Johnson M."/>
            <person name="Gangashetty P."/>
            <person name="Hamidou F."/>
            <person name="Sanogo M.D."/>
            <person name="Zwaenepoel A."/>
            <person name="Wallace J."/>
            <person name="Van De Peer Y."/>
            <person name="Van Deynze A."/>
        </authorList>
    </citation>
    <scope>NUCLEOTIDE SEQUENCE</scope>
    <source>
        <tissue evidence="2">Leaves</tissue>
    </source>
</reference>
<name>A0A835AR16_9POAL</name>
<proteinExistence type="predicted"/>
<feature type="compositionally biased region" description="Acidic residues" evidence="1">
    <location>
        <begin position="86"/>
        <end position="98"/>
    </location>
</feature>
<gene>
    <name evidence="2" type="ORF">HU200_053811</name>
</gene>
<dbReference type="EMBL" id="JACEFO010002316">
    <property type="protein sequence ID" value="KAF8666099.1"/>
    <property type="molecule type" value="Genomic_DNA"/>
</dbReference>
<dbReference type="Proteomes" id="UP000636709">
    <property type="component" value="Unassembled WGS sequence"/>
</dbReference>
<feature type="compositionally biased region" description="Polar residues" evidence="1">
    <location>
        <begin position="120"/>
        <end position="146"/>
    </location>
</feature>
<evidence type="ECO:0000313" key="3">
    <source>
        <dbReference type="Proteomes" id="UP000636709"/>
    </source>
</evidence>
<dbReference type="AlphaFoldDB" id="A0A835AR16"/>
<accession>A0A835AR16</accession>
<dbReference type="OrthoDB" id="717053at2759"/>
<keyword evidence="3" id="KW-1185">Reference proteome</keyword>
<protein>
    <submittedName>
        <fullName evidence="2">Uncharacterized protein</fullName>
    </submittedName>
</protein>
<sequence>MWEQRQRHNPAEGEDWFARENPVYLRWFYRVARTRLRPMGMEYNMEDVQIDEEDNCYVNTRGGNQPEPNSPSSSHRAGKAPASPQESDDDVRGDDSEDLPSLGFANQFIFSQDMDDAPPYTQTQGVSSLMNMTKSQGESSQVALSA</sequence>
<feature type="compositionally biased region" description="Polar residues" evidence="1">
    <location>
        <begin position="57"/>
        <end position="75"/>
    </location>
</feature>
<feature type="region of interest" description="Disordered" evidence="1">
    <location>
        <begin position="54"/>
        <end position="146"/>
    </location>
</feature>